<comment type="caution">
    <text evidence="2">The sequence shown here is derived from an EMBL/GenBank/DDBJ whole genome shotgun (WGS) entry which is preliminary data.</text>
</comment>
<dbReference type="Gene3D" id="3.30.420.40">
    <property type="match status" value="2"/>
</dbReference>
<dbReference type="FunFam" id="3.30.420.40:FF:000058">
    <property type="entry name" value="Putative actin-related protein 5"/>
    <property type="match status" value="1"/>
</dbReference>
<evidence type="ECO:0000313" key="2">
    <source>
        <dbReference type="EMBL" id="PRT55266.1"/>
    </source>
</evidence>
<comment type="similarity">
    <text evidence="1">Belongs to the actin family.</text>
</comment>
<accession>A0A2T0FJV3</accession>
<protein>
    <submittedName>
        <fullName evidence="2">Actin-related protein 4</fullName>
    </submittedName>
</protein>
<dbReference type="Pfam" id="PF00022">
    <property type="entry name" value="Actin"/>
    <property type="match status" value="1"/>
</dbReference>
<evidence type="ECO:0000313" key="3">
    <source>
        <dbReference type="Proteomes" id="UP000238350"/>
    </source>
</evidence>
<sequence length="410" mass="45102">MAQVYGADEVNAVVLDPGAAWTRTGWAGEDAPSATVSSWYSYMKDDDGTISRRQYGDDIVNMARANVEVANPYEDGLVSDFEAAQELWNVALASEMASLEDAPLMVTQPSWGDSSYQRQVMEYCFEKTKTPAAYLAKSAVCSLFSAGRGSGLVIDAGAQTLSITPVIDGLVLNKPSIRTKRAGNYLNTQILAALTDLKHEIVPWYQVSKKEVVELGEPAKYTKKGIETTSSYHDLQVQRVIDDFKESLVQVSGVPLDEKTETPARTYEFPDGHSAEFGKERFELGESLFRNGSDEMSDDSENSKGVSQLVIDVINNCDVDIRANLTNNIVITGGTSLLQGFTARINHDLQQAFPALKIRLYAPGNMTERRNASWLGGSILASLGTFHQLWVSKQEWDEVGAEQIAAKRFR</sequence>
<dbReference type="GeneID" id="36516634"/>
<dbReference type="PANTHER" id="PTHR11937">
    <property type="entry name" value="ACTIN"/>
    <property type="match status" value="1"/>
</dbReference>
<dbReference type="EMBL" id="NDIQ01000021">
    <property type="protein sequence ID" value="PRT55266.1"/>
    <property type="molecule type" value="Genomic_DNA"/>
</dbReference>
<name>A0A2T0FJV3_9ASCO</name>
<evidence type="ECO:0000256" key="1">
    <source>
        <dbReference type="RuleBase" id="RU000487"/>
    </source>
</evidence>
<dbReference type="CDD" id="cd13395">
    <property type="entry name" value="ASKHA_NBD_Arp4_ACTL6-like"/>
    <property type="match status" value="1"/>
</dbReference>
<dbReference type="InterPro" id="IPR004000">
    <property type="entry name" value="Actin"/>
</dbReference>
<keyword evidence="3" id="KW-1185">Reference proteome</keyword>
<dbReference type="RefSeq" id="XP_024665211.1">
    <property type="nucleotide sequence ID" value="XM_024809443.1"/>
</dbReference>
<dbReference type="InterPro" id="IPR043129">
    <property type="entry name" value="ATPase_NBD"/>
</dbReference>
<dbReference type="SMART" id="SM00268">
    <property type="entry name" value="ACTIN"/>
    <property type="match status" value="1"/>
</dbReference>
<proteinExistence type="inferred from homology"/>
<dbReference type="STRING" id="45607.A0A2T0FJV3"/>
<dbReference type="Gene3D" id="3.90.640.10">
    <property type="entry name" value="Actin, Chain A, domain 4"/>
    <property type="match status" value="1"/>
</dbReference>
<dbReference type="SUPFAM" id="SSF53067">
    <property type="entry name" value="Actin-like ATPase domain"/>
    <property type="match status" value="2"/>
</dbReference>
<dbReference type="AlphaFoldDB" id="A0A2T0FJV3"/>
<organism evidence="2 3">
    <name type="scientific">Wickerhamiella sorbophila</name>
    <dbReference type="NCBI Taxonomy" id="45607"/>
    <lineage>
        <taxon>Eukaryota</taxon>
        <taxon>Fungi</taxon>
        <taxon>Dikarya</taxon>
        <taxon>Ascomycota</taxon>
        <taxon>Saccharomycotina</taxon>
        <taxon>Dipodascomycetes</taxon>
        <taxon>Dipodascales</taxon>
        <taxon>Trichomonascaceae</taxon>
        <taxon>Wickerhamiella</taxon>
    </lineage>
</organism>
<gene>
    <name evidence="2" type="ORF">B9G98_02886</name>
</gene>
<dbReference type="OrthoDB" id="5132116at2759"/>
<dbReference type="Proteomes" id="UP000238350">
    <property type="component" value="Unassembled WGS sequence"/>
</dbReference>
<reference evidence="2 3" key="1">
    <citation type="submission" date="2017-04" db="EMBL/GenBank/DDBJ databases">
        <title>Genome sequencing of [Candida] sorbophila.</title>
        <authorList>
            <person name="Ahn J.O."/>
        </authorList>
    </citation>
    <scope>NUCLEOTIDE SEQUENCE [LARGE SCALE GENOMIC DNA]</scope>
    <source>
        <strain evidence="2 3">DS02</strain>
    </source>
</reference>